<protein>
    <submittedName>
        <fullName evidence="1">Uncharacterized protein</fullName>
    </submittedName>
</protein>
<organism evidence="1 2">
    <name type="scientific">Massarina eburnea CBS 473.64</name>
    <dbReference type="NCBI Taxonomy" id="1395130"/>
    <lineage>
        <taxon>Eukaryota</taxon>
        <taxon>Fungi</taxon>
        <taxon>Dikarya</taxon>
        <taxon>Ascomycota</taxon>
        <taxon>Pezizomycotina</taxon>
        <taxon>Dothideomycetes</taxon>
        <taxon>Pleosporomycetidae</taxon>
        <taxon>Pleosporales</taxon>
        <taxon>Massarineae</taxon>
        <taxon>Massarinaceae</taxon>
        <taxon>Massarina</taxon>
    </lineage>
</organism>
<evidence type="ECO:0000313" key="2">
    <source>
        <dbReference type="Proteomes" id="UP000799753"/>
    </source>
</evidence>
<dbReference type="AlphaFoldDB" id="A0A6A6RYA0"/>
<sequence length="201" mass="21534">MFRPVAREKGCCRAEAVVLEAIEMRATPPRCRCSQRTIDCMFTGATALKRSVMARLLAAGYCHFCAGVSTHVVRFGQKTCSIFWYNALSPCPSGLAELRIRRGGAVRRLLACCSRLRHKSSRAQALFTARYQGPVRAACELASSASMGSNDELWREGFPARSAGSVMVKGGSLRPPSSECAALGVAASAALTGCRVIKGLL</sequence>
<dbReference type="EMBL" id="MU006788">
    <property type="protein sequence ID" value="KAF2638944.1"/>
    <property type="molecule type" value="Genomic_DNA"/>
</dbReference>
<name>A0A6A6RYA0_9PLEO</name>
<keyword evidence="2" id="KW-1185">Reference proteome</keyword>
<reference evidence="1" key="1">
    <citation type="journal article" date="2020" name="Stud. Mycol.">
        <title>101 Dothideomycetes genomes: a test case for predicting lifestyles and emergence of pathogens.</title>
        <authorList>
            <person name="Haridas S."/>
            <person name="Albert R."/>
            <person name="Binder M."/>
            <person name="Bloem J."/>
            <person name="Labutti K."/>
            <person name="Salamov A."/>
            <person name="Andreopoulos B."/>
            <person name="Baker S."/>
            <person name="Barry K."/>
            <person name="Bills G."/>
            <person name="Bluhm B."/>
            <person name="Cannon C."/>
            <person name="Castanera R."/>
            <person name="Culley D."/>
            <person name="Daum C."/>
            <person name="Ezra D."/>
            <person name="Gonzalez J."/>
            <person name="Henrissat B."/>
            <person name="Kuo A."/>
            <person name="Liang C."/>
            <person name="Lipzen A."/>
            <person name="Lutzoni F."/>
            <person name="Magnuson J."/>
            <person name="Mondo S."/>
            <person name="Nolan M."/>
            <person name="Ohm R."/>
            <person name="Pangilinan J."/>
            <person name="Park H.-J."/>
            <person name="Ramirez L."/>
            <person name="Alfaro M."/>
            <person name="Sun H."/>
            <person name="Tritt A."/>
            <person name="Yoshinaga Y."/>
            <person name="Zwiers L.-H."/>
            <person name="Turgeon B."/>
            <person name="Goodwin S."/>
            <person name="Spatafora J."/>
            <person name="Crous P."/>
            <person name="Grigoriev I."/>
        </authorList>
    </citation>
    <scope>NUCLEOTIDE SEQUENCE</scope>
    <source>
        <strain evidence="1">CBS 473.64</strain>
    </source>
</reference>
<proteinExistence type="predicted"/>
<accession>A0A6A6RYA0</accession>
<evidence type="ECO:0000313" key="1">
    <source>
        <dbReference type="EMBL" id="KAF2638944.1"/>
    </source>
</evidence>
<dbReference type="Proteomes" id="UP000799753">
    <property type="component" value="Unassembled WGS sequence"/>
</dbReference>
<gene>
    <name evidence="1" type="ORF">P280DRAFT_66892</name>
</gene>